<dbReference type="Proteomes" id="UP000276407">
    <property type="component" value="Chromosome 1"/>
</dbReference>
<proteinExistence type="predicted"/>
<accession>A0A2M9XLN1</accession>
<dbReference type="OrthoDB" id="346053at2"/>
<protein>
    <submittedName>
        <fullName evidence="1">Uncharacterized protein</fullName>
    </submittedName>
</protein>
<reference evidence="1 2" key="1">
    <citation type="submission" date="2018-11" db="EMBL/GenBank/DDBJ databases">
        <title>Complete genome sequence of Leptospira kmetyi isolate LS 001/16 from soil sample associated with a leptospirosis patient in Kelantan.</title>
        <authorList>
            <person name="Muhammad Yusoff F."/>
            <person name="Muhammad Yusoff S."/>
            <person name="Ahmad M.N."/>
            <person name="Yusof N.Y."/>
            <person name="Aziah I."/>
        </authorList>
    </citation>
    <scope>NUCLEOTIDE SEQUENCE [LARGE SCALE GENOMIC DNA]</scope>
    <source>
        <strain evidence="1 2">LS 001/16</strain>
    </source>
</reference>
<evidence type="ECO:0000313" key="2">
    <source>
        <dbReference type="Proteomes" id="UP000276407"/>
    </source>
</evidence>
<dbReference type="EMBL" id="CP033614">
    <property type="protein sequence ID" value="AYV55078.1"/>
    <property type="molecule type" value="Genomic_DNA"/>
</dbReference>
<organism evidence="1 2">
    <name type="scientific">Leptospira kmetyi</name>
    <dbReference type="NCBI Taxonomy" id="408139"/>
    <lineage>
        <taxon>Bacteria</taxon>
        <taxon>Pseudomonadati</taxon>
        <taxon>Spirochaetota</taxon>
        <taxon>Spirochaetia</taxon>
        <taxon>Leptospirales</taxon>
        <taxon>Leptospiraceae</taxon>
        <taxon>Leptospira</taxon>
    </lineage>
</organism>
<sequence length="275" mass="29019">MKLLKLIFTLVASFLVIELGAQDNQSSGNTNNRPSGNYENSNWSIQYGFGAGSATYSEQSSSSGSSALLPLLLTSGSSSSSSSSSNLLLPLLLSSGSSKQQYSGSTYHGRFYAEYLPGNFGLLFGMSNTVFDLKAKANPTDQLLPLLLIQSMTGSSSSSSSSSSSLTTILLLSALDSGSAAKIQDSITYLDIGPTFHARPRKTFDPYLALGIGAGSCSGNCYSYRGYAKLGLRVNFGGGYIFLEGEQSHAEVRIGKVSSDPIKNQIGIFGFGLYL</sequence>
<evidence type="ECO:0000313" key="1">
    <source>
        <dbReference type="EMBL" id="AYV55078.1"/>
    </source>
</evidence>
<dbReference type="AlphaFoldDB" id="A0A2M9XLN1"/>
<dbReference type="RefSeq" id="WP_010574067.1">
    <property type="nucleotide sequence ID" value="NZ_CP033614.1"/>
</dbReference>
<gene>
    <name evidence="1" type="ORF">EFP84_05850</name>
</gene>
<name>A0A2M9XLN1_9LEPT</name>
<dbReference type="KEGG" id="lkm:EFP84_05850"/>